<dbReference type="AlphaFoldDB" id="A0AB33FJN4"/>
<gene>
    <name evidence="1" type="ORF">DKC05_04570</name>
</gene>
<name>A0AB33FJN4_SERMA</name>
<evidence type="ECO:0000313" key="1">
    <source>
        <dbReference type="EMBL" id="AWL66991.1"/>
    </source>
</evidence>
<dbReference type="RefSeq" id="WP_047727743.1">
    <property type="nucleotide sequence ID" value="NZ_CP011642.1"/>
</dbReference>
<sequence length="189" mass="20983">MSGLQALITQAYEQAKAGNWENLRADWKDCQILARRCSRFQKEGSGWTFLHQAAYFGNELACLDLIALGADAGIVTSQGKTAAEISAERGYPALAAKLQRARLDCESLWIPSTDPDLRPSSNMWQEAAERWSTESILVAYAGGVVKIPKETKYYVDSFERILIGWHGSFNPPCDMDGQTLIPVRSCQSF</sequence>
<dbReference type="InterPro" id="IPR036770">
    <property type="entry name" value="Ankyrin_rpt-contain_sf"/>
</dbReference>
<proteinExistence type="predicted"/>
<dbReference type="Gene3D" id="1.25.40.20">
    <property type="entry name" value="Ankyrin repeat-containing domain"/>
    <property type="match status" value="1"/>
</dbReference>
<evidence type="ECO:0000313" key="2">
    <source>
        <dbReference type="Proteomes" id="UP000245399"/>
    </source>
</evidence>
<dbReference type="Proteomes" id="UP000245399">
    <property type="component" value="Chromosome"/>
</dbReference>
<dbReference type="SUPFAM" id="SSF48403">
    <property type="entry name" value="Ankyrin repeat"/>
    <property type="match status" value="1"/>
</dbReference>
<reference evidence="1 2" key="1">
    <citation type="submission" date="2018-05" db="EMBL/GenBank/DDBJ databases">
        <title>Klebsiella quasipneumonaiae provides a window into carbapenemase gene transfer, plasmid rearrangements and nosocomial acquisition from the hospital environment.</title>
        <authorList>
            <person name="Mathers A.J."/>
            <person name="Vegesana K."/>
            <person name="Stoesser N."/>
            <person name="Crook D."/>
            <person name="Vaughan A."/>
            <person name="Barry K."/>
            <person name="Parikh H."/>
            <person name="Sebra R."/>
            <person name="Kotay S."/>
            <person name="Walker A.S."/>
            <person name="Sheppard A.E."/>
        </authorList>
    </citation>
    <scope>NUCLEOTIDE SEQUENCE [LARGE SCALE GENOMIC DNA]</scope>
    <source>
        <strain evidence="1 2">CAV1761</strain>
    </source>
</reference>
<protein>
    <recommendedName>
        <fullName evidence="3">Ankyrin repeat domain-containing protein</fullName>
    </recommendedName>
</protein>
<dbReference type="EMBL" id="CP029449">
    <property type="protein sequence ID" value="AWL66991.1"/>
    <property type="molecule type" value="Genomic_DNA"/>
</dbReference>
<organism evidence="1 2">
    <name type="scientific">Serratia marcescens</name>
    <dbReference type="NCBI Taxonomy" id="615"/>
    <lineage>
        <taxon>Bacteria</taxon>
        <taxon>Pseudomonadati</taxon>
        <taxon>Pseudomonadota</taxon>
        <taxon>Gammaproteobacteria</taxon>
        <taxon>Enterobacterales</taxon>
        <taxon>Yersiniaceae</taxon>
        <taxon>Serratia</taxon>
    </lineage>
</organism>
<evidence type="ECO:0008006" key="3">
    <source>
        <dbReference type="Google" id="ProtNLM"/>
    </source>
</evidence>
<accession>A0AB33FJN4</accession>